<dbReference type="PANTHER" id="PTHR40455:SF1">
    <property type="entry name" value="ANTITOXIN HIGA"/>
    <property type="match status" value="1"/>
</dbReference>
<comment type="caution">
    <text evidence="1">The sequence shown here is derived from an EMBL/GenBank/DDBJ whole genome shotgun (WGS) entry which is preliminary data.</text>
</comment>
<dbReference type="Proteomes" id="UP000245489">
    <property type="component" value="Unassembled WGS sequence"/>
</dbReference>
<name>A0A316EGC7_9BACT</name>
<proteinExistence type="predicted"/>
<evidence type="ECO:0000313" key="2">
    <source>
        <dbReference type="Proteomes" id="UP000245489"/>
    </source>
</evidence>
<dbReference type="RefSeq" id="WP_109741129.1">
    <property type="nucleotide sequence ID" value="NZ_QGGO01000002.1"/>
</dbReference>
<evidence type="ECO:0000313" key="1">
    <source>
        <dbReference type="EMBL" id="PWK28784.1"/>
    </source>
</evidence>
<organism evidence="1 2">
    <name type="scientific">Arcicella aurantiaca</name>
    <dbReference type="NCBI Taxonomy" id="591202"/>
    <lineage>
        <taxon>Bacteria</taxon>
        <taxon>Pseudomonadati</taxon>
        <taxon>Bacteroidota</taxon>
        <taxon>Cytophagia</taxon>
        <taxon>Cytophagales</taxon>
        <taxon>Flectobacillaceae</taxon>
        <taxon>Arcicella</taxon>
    </lineage>
</organism>
<dbReference type="EMBL" id="QGGO01000002">
    <property type="protein sequence ID" value="PWK28784.1"/>
    <property type="molecule type" value="Genomic_DNA"/>
</dbReference>
<sequence>MTLKPIKTEEQYEEYLEWIDAQFDKKIPSNSPQGEKLQVALLLVKAYEDEFYSIPAPDPIEAVKLKMLESGLKNKDLVGIIGSKGYVSSILNRRKPLTLEIAKIFHHKFGIPAEVLLS</sequence>
<dbReference type="GO" id="GO:0006355">
    <property type="term" value="P:regulation of DNA-templated transcription"/>
    <property type="evidence" value="ECO:0007669"/>
    <property type="project" value="InterPro"/>
</dbReference>
<reference evidence="1 2" key="1">
    <citation type="submission" date="2018-05" db="EMBL/GenBank/DDBJ databases">
        <title>Genomic Encyclopedia of Archaeal and Bacterial Type Strains, Phase II (KMG-II): from individual species to whole genera.</title>
        <authorList>
            <person name="Goeker M."/>
        </authorList>
    </citation>
    <scope>NUCLEOTIDE SEQUENCE [LARGE SCALE GENOMIC DNA]</scope>
    <source>
        <strain evidence="1 2">DSM 22214</strain>
    </source>
</reference>
<accession>A0A316EGC7</accession>
<gene>
    <name evidence="1" type="ORF">LV89_00336</name>
</gene>
<dbReference type="InterPro" id="IPR039060">
    <property type="entry name" value="Antitox_HigA"/>
</dbReference>
<protein>
    <submittedName>
        <fullName evidence="1">HTH-type transcriptional regulator/antitoxin HigA</fullName>
    </submittedName>
</protein>
<dbReference type="PANTHER" id="PTHR40455">
    <property type="entry name" value="ANTITOXIN HIGA"/>
    <property type="match status" value="1"/>
</dbReference>
<dbReference type="OrthoDB" id="9796786at2"/>
<dbReference type="GO" id="GO:0001046">
    <property type="term" value="F:core promoter sequence-specific DNA binding"/>
    <property type="evidence" value="ECO:0007669"/>
    <property type="project" value="TreeGrafter"/>
</dbReference>
<keyword evidence="2" id="KW-1185">Reference proteome</keyword>
<dbReference type="AlphaFoldDB" id="A0A316EGC7"/>